<reference evidence="1 2" key="1">
    <citation type="submission" date="2024-03" db="EMBL/GenBank/DDBJ databases">
        <authorList>
            <consortium name="ELIXIR-Norway"/>
            <consortium name="Elixir Norway"/>
        </authorList>
    </citation>
    <scope>NUCLEOTIDE SEQUENCE [LARGE SCALE GENOMIC DNA]</scope>
</reference>
<sequence>MKTAFSLSLTLSVSLSFCLCLCLVHRQNFSLILLLSSSPFSHNLRKLSSISSAIPRRDDTPRCGISGKLVCCANPQRNTQQARKQQQELPLLGRLTFYSARRYRHVASILASSLRLHDIPMNKMDRWMDKGIDECTLFCTS</sequence>
<protein>
    <recommendedName>
        <fullName evidence="3">Secreted protein</fullName>
    </recommendedName>
</protein>
<evidence type="ECO:0000313" key="1">
    <source>
        <dbReference type="EMBL" id="CAK9858904.1"/>
    </source>
</evidence>
<dbReference type="EMBL" id="OZ023702">
    <property type="protein sequence ID" value="CAK9858904.1"/>
    <property type="molecule type" value="Genomic_DNA"/>
</dbReference>
<name>A0ABP1A8Q2_9BRYO</name>
<accession>A0ABP1A8Q2</accession>
<evidence type="ECO:0008006" key="3">
    <source>
        <dbReference type="Google" id="ProtNLM"/>
    </source>
</evidence>
<gene>
    <name evidence="1" type="ORF">CSSPJE1EN2_LOCUS1899</name>
</gene>
<organism evidence="1 2">
    <name type="scientific">Sphagnum jensenii</name>
    <dbReference type="NCBI Taxonomy" id="128206"/>
    <lineage>
        <taxon>Eukaryota</taxon>
        <taxon>Viridiplantae</taxon>
        <taxon>Streptophyta</taxon>
        <taxon>Embryophyta</taxon>
        <taxon>Bryophyta</taxon>
        <taxon>Sphagnophytina</taxon>
        <taxon>Sphagnopsida</taxon>
        <taxon>Sphagnales</taxon>
        <taxon>Sphagnaceae</taxon>
        <taxon>Sphagnum</taxon>
    </lineage>
</organism>
<dbReference type="Proteomes" id="UP001497522">
    <property type="component" value="Chromosome 1"/>
</dbReference>
<evidence type="ECO:0000313" key="2">
    <source>
        <dbReference type="Proteomes" id="UP001497522"/>
    </source>
</evidence>
<keyword evidence="2" id="KW-1185">Reference proteome</keyword>
<proteinExistence type="predicted"/>